<feature type="transmembrane region" description="Helical" evidence="6">
    <location>
        <begin position="68"/>
        <end position="87"/>
    </location>
</feature>
<feature type="transmembrane region" description="Helical" evidence="6">
    <location>
        <begin position="161"/>
        <end position="182"/>
    </location>
</feature>
<dbReference type="EMBL" id="QJKH01000007">
    <property type="protein sequence ID" value="PXX78523.1"/>
    <property type="molecule type" value="Genomic_DNA"/>
</dbReference>
<dbReference type="STRING" id="1034346.GCA_000313565_02989"/>
<keyword evidence="10" id="KW-1185">Reference proteome</keyword>
<keyword evidence="3 6" id="KW-0812">Transmembrane</keyword>
<reference evidence="8" key="2">
    <citation type="submission" date="2022-03" db="EMBL/GenBank/DDBJ databases">
        <title>First case of bacteraemia caused by Dielma fastidiosa in a patient hospitalised with diverticulitis.</title>
        <authorList>
            <person name="Forman-Ankjaer B."/>
            <person name="Hvid-Jensen F."/>
            <person name="Kobel C.M."/>
            <person name="Greve T."/>
        </authorList>
    </citation>
    <scope>NUCLEOTIDE SEQUENCE</scope>
    <source>
        <strain evidence="8">AUH_DF_2021</strain>
    </source>
</reference>
<feature type="transmembrane region" description="Helical" evidence="6">
    <location>
        <begin position="12"/>
        <end position="30"/>
    </location>
</feature>
<reference evidence="9 10" key="1">
    <citation type="submission" date="2018-05" db="EMBL/GenBank/DDBJ databases">
        <title>Genomic Encyclopedia of Type Strains, Phase IV (KMG-IV): sequencing the most valuable type-strain genomes for metagenomic binning, comparative biology and taxonomic classification.</title>
        <authorList>
            <person name="Goeker M."/>
        </authorList>
    </citation>
    <scope>NUCLEOTIDE SEQUENCE [LARGE SCALE GENOMIC DNA]</scope>
    <source>
        <strain evidence="9 10">JC118</strain>
    </source>
</reference>
<comment type="subcellular location">
    <subcellularLocation>
        <location evidence="1">Cell membrane</location>
        <topology evidence="1">Multi-pass membrane protein</topology>
    </subcellularLocation>
</comment>
<dbReference type="PANTHER" id="PTHR33545:SF5">
    <property type="entry name" value="UPF0750 MEMBRANE PROTEIN YITT"/>
    <property type="match status" value="1"/>
</dbReference>
<dbReference type="Proteomes" id="UP001276902">
    <property type="component" value="Unassembled WGS sequence"/>
</dbReference>
<accession>A0A2V2F4T0</accession>
<dbReference type="PIRSF" id="PIRSF006483">
    <property type="entry name" value="Membrane_protein_YitT"/>
    <property type="match status" value="1"/>
</dbReference>
<keyword evidence="2" id="KW-1003">Cell membrane</keyword>
<sequence length="293" mass="32966">MSEKIKVLKKNFAARCIYTLIMVLASALLQTYVIQVFINASNLLSSGFTGLAILINRISGLFGMQFDVSLMIILLNVPVALLCLKSISTKFTIFSSIQFFCVSIFLKLFHFTPLIDDVMLNCMLGGVLYGFAILLSLKGNASTGGTDFIALYVSNKIGKSIWTQVFIFNCIMLCIFGALFGWQNAGYSILFQYVSTQTVNAFYHRYERVTMQITTSNAEAVVDVYVDHYRHGITVTPSYGGFSKKRYYLLHTVVSAYEVKDIVYLMKQADPQLLVNVYKSENFFGGFYQQPLD</sequence>
<dbReference type="Proteomes" id="UP000247612">
    <property type="component" value="Unassembled WGS sequence"/>
</dbReference>
<dbReference type="InterPro" id="IPR003740">
    <property type="entry name" value="YitT"/>
</dbReference>
<keyword evidence="5 6" id="KW-0472">Membrane</keyword>
<dbReference type="Pfam" id="PF10035">
    <property type="entry name" value="DUF2179"/>
    <property type="match status" value="1"/>
</dbReference>
<evidence type="ECO:0000256" key="1">
    <source>
        <dbReference type="ARBA" id="ARBA00004651"/>
    </source>
</evidence>
<name>A0A2V2F4T0_9FIRM</name>
<dbReference type="OrthoDB" id="9779786at2"/>
<evidence type="ECO:0000256" key="2">
    <source>
        <dbReference type="ARBA" id="ARBA00022475"/>
    </source>
</evidence>
<dbReference type="InterPro" id="IPR051461">
    <property type="entry name" value="UPF0750_membrane"/>
</dbReference>
<dbReference type="AlphaFoldDB" id="A0A2V2F4T0"/>
<dbReference type="GeneID" id="94440733"/>
<feature type="transmembrane region" description="Helical" evidence="6">
    <location>
        <begin position="93"/>
        <end position="111"/>
    </location>
</feature>
<dbReference type="RefSeq" id="WP_022939265.1">
    <property type="nucleotide sequence ID" value="NZ_BAABZA010000001.1"/>
</dbReference>
<evidence type="ECO:0000256" key="6">
    <source>
        <dbReference type="SAM" id="Phobius"/>
    </source>
</evidence>
<evidence type="ECO:0000313" key="10">
    <source>
        <dbReference type="Proteomes" id="UP000247612"/>
    </source>
</evidence>
<evidence type="ECO:0000313" key="9">
    <source>
        <dbReference type="EMBL" id="PXX78523.1"/>
    </source>
</evidence>
<organism evidence="8 11">
    <name type="scientific">Dielma fastidiosa</name>
    <dbReference type="NCBI Taxonomy" id="1034346"/>
    <lineage>
        <taxon>Bacteria</taxon>
        <taxon>Bacillati</taxon>
        <taxon>Bacillota</taxon>
        <taxon>Erysipelotrichia</taxon>
        <taxon>Erysipelotrichales</taxon>
        <taxon>Erysipelotrichaceae</taxon>
        <taxon>Dielma</taxon>
    </lineage>
</organism>
<dbReference type="PANTHER" id="PTHR33545">
    <property type="entry name" value="UPF0750 MEMBRANE PROTEIN YITT-RELATED"/>
    <property type="match status" value="1"/>
</dbReference>
<dbReference type="InterPro" id="IPR015867">
    <property type="entry name" value="N-reg_PII/ATP_PRibTrfase_C"/>
</dbReference>
<comment type="caution">
    <text evidence="8">The sequence shown here is derived from an EMBL/GenBank/DDBJ whole genome shotgun (WGS) entry which is preliminary data.</text>
</comment>
<dbReference type="EMBL" id="JALDAW010000022">
    <property type="protein sequence ID" value="MDY5169271.1"/>
    <property type="molecule type" value="Genomic_DNA"/>
</dbReference>
<proteinExistence type="predicted"/>
<gene>
    <name evidence="9" type="ORF">DES51_10764</name>
    <name evidence="8" type="ORF">MQE39_14220</name>
</gene>
<evidence type="ECO:0000256" key="3">
    <source>
        <dbReference type="ARBA" id="ARBA00022692"/>
    </source>
</evidence>
<evidence type="ECO:0000313" key="11">
    <source>
        <dbReference type="Proteomes" id="UP001276902"/>
    </source>
</evidence>
<dbReference type="GO" id="GO:0005886">
    <property type="term" value="C:plasma membrane"/>
    <property type="evidence" value="ECO:0007669"/>
    <property type="project" value="UniProtKB-SubCell"/>
</dbReference>
<dbReference type="Gene3D" id="3.30.70.120">
    <property type="match status" value="1"/>
</dbReference>
<evidence type="ECO:0000313" key="8">
    <source>
        <dbReference type="EMBL" id="MDY5169271.1"/>
    </source>
</evidence>
<dbReference type="InterPro" id="IPR019264">
    <property type="entry name" value="DUF2179"/>
</dbReference>
<dbReference type="Pfam" id="PF02588">
    <property type="entry name" value="YitT_membrane"/>
    <property type="match status" value="1"/>
</dbReference>
<feature type="transmembrane region" description="Helical" evidence="6">
    <location>
        <begin position="118"/>
        <end position="137"/>
    </location>
</feature>
<evidence type="ECO:0000256" key="4">
    <source>
        <dbReference type="ARBA" id="ARBA00022989"/>
    </source>
</evidence>
<feature type="domain" description="DUF2179" evidence="7">
    <location>
        <begin position="231"/>
        <end position="285"/>
    </location>
</feature>
<evidence type="ECO:0000259" key="7">
    <source>
        <dbReference type="Pfam" id="PF10035"/>
    </source>
</evidence>
<protein>
    <submittedName>
        <fullName evidence="9">Uncharacterized membrane-anchored protein YitT (DUF2179 family)</fullName>
    </submittedName>
    <submittedName>
        <fullName evidence="8">YitT family protein</fullName>
    </submittedName>
</protein>
<keyword evidence="4 6" id="KW-1133">Transmembrane helix</keyword>
<evidence type="ECO:0000256" key="5">
    <source>
        <dbReference type="ARBA" id="ARBA00023136"/>
    </source>
</evidence>